<protein>
    <submittedName>
        <fullName evidence="5">Uncharacterized protein At4g15545-like</fullName>
    </submittedName>
</protein>
<reference evidence="4" key="1">
    <citation type="journal article" date="2014" name="Nat. Commun.">
        <title>The emerging biofuel crop Camelina sativa retains a highly undifferentiated hexaploid genome structure.</title>
        <authorList>
            <person name="Kagale S."/>
            <person name="Koh C."/>
            <person name="Nixon J."/>
            <person name="Bollina V."/>
            <person name="Clarke W.E."/>
            <person name="Tuteja R."/>
            <person name="Spillane C."/>
            <person name="Robinson S.J."/>
            <person name="Links M.G."/>
            <person name="Clarke C."/>
            <person name="Higgins E.E."/>
            <person name="Huebert T."/>
            <person name="Sharpe A.G."/>
            <person name="Parkin I.A."/>
        </authorList>
    </citation>
    <scope>NUCLEOTIDE SEQUENCE [LARGE SCALE GENOMIC DNA]</scope>
    <source>
        <strain evidence="4">cv. DH55</strain>
    </source>
</reference>
<dbReference type="RefSeq" id="XP_010431641.1">
    <property type="nucleotide sequence ID" value="XM_010433339.1"/>
</dbReference>
<evidence type="ECO:0000256" key="2">
    <source>
        <dbReference type="SAM" id="MobiDB-lite"/>
    </source>
</evidence>
<dbReference type="InterPro" id="IPR058935">
    <property type="entry name" value="At4g15545-like_C"/>
</dbReference>
<dbReference type="InterPro" id="IPR058936">
    <property type="entry name" value="At4g15545-like"/>
</dbReference>
<feature type="domain" description="At4g15545-like C-terminal" evidence="3">
    <location>
        <begin position="239"/>
        <end position="304"/>
    </location>
</feature>
<keyword evidence="1" id="KW-0175">Coiled coil</keyword>
<keyword evidence="4" id="KW-1185">Reference proteome</keyword>
<gene>
    <name evidence="5" type="primary">LOC104715979</name>
</gene>
<dbReference type="Pfam" id="PF25972">
    <property type="entry name" value="At4g15545_C"/>
    <property type="match status" value="1"/>
</dbReference>
<reference evidence="5" key="2">
    <citation type="submission" date="2025-08" db="UniProtKB">
        <authorList>
            <consortium name="RefSeq"/>
        </authorList>
    </citation>
    <scope>IDENTIFICATION</scope>
    <source>
        <tissue evidence="5">Leaf</tissue>
    </source>
</reference>
<accession>A0ABM0TUG8</accession>
<evidence type="ECO:0000259" key="3">
    <source>
        <dbReference type="Pfam" id="PF25972"/>
    </source>
</evidence>
<dbReference type="Proteomes" id="UP000694864">
    <property type="component" value="Chromosome 9"/>
</dbReference>
<feature type="coiled-coil region" evidence="1">
    <location>
        <begin position="52"/>
        <end position="114"/>
    </location>
</feature>
<name>A0ABM0TUG8_CAMSA</name>
<dbReference type="PANTHER" id="PTHR47383:SF8">
    <property type="entry name" value="OS01G0768300 PROTEIN"/>
    <property type="match status" value="1"/>
</dbReference>
<organism evidence="4 5">
    <name type="scientific">Camelina sativa</name>
    <name type="common">False flax</name>
    <name type="synonym">Myagrum sativum</name>
    <dbReference type="NCBI Taxonomy" id="90675"/>
    <lineage>
        <taxon>Eukaryota</taxon>
        <taxon>Viridiplantae</taxon>
        <taxon>Streptophyta</taxon>
        <taxon>Embryophyta</taxon>
        <taxon>Tracheophyta</taxon>
        <taxon>Spermatophyta</taxon>
        <taxon>Magnoliopsida</taxon>
        <taxon>eudicotyledons</taxon>
        <taxon>Gunneridae</taxon>
        <taxon>Pentapetalae</taxon>
        <taxon>rosids</taxon>
        <taxon>malvids</taxon>
        <taxon>Brassicales</taxon>
        <taxon>Brassicaceae</taxon>
        <taxon>Camelineae</taxon>
        <taxon>Camelina</taxon>
    </lineage>
</organism>
<feature type="compositionally biased region" description="Low complexity" evidence="2">
    <location>
        <begin position="217"/>
        <end position="231"/>
    </location>
</feature>
<evidence type="ECO:0000256" key="1">
    <source>
        <dbReference type="SAM" id="Coils"/>
    </source>
</evidence>
<dbReference type="PANTHER" id="PTHR47383">
    <property type="entry name" value="OS03G0659800 PROTEIN"/>
    <property type="match status" value="1"/>
</dbReference>
<proteinExistence type="predicted"/>
<evidence type="ECO:0000313" key="4">
    <source>
        <dbReference type="Proteomes" id="UP000694864"/>
    </source>
</evidence>
<evidence type="ECO:0000313" key="5">
    <source>
        <dbReference type="RefSeq" id="XP_010431641.1"/>
    </source>
</evidence>
<feature type="region of interest" description="Disordered" evidence="2">
    <location>
        <begin position="196"/>
        <end position="240"/>
    </location>
</feature>
<dbReference type="GeneID" id="104715979"/>
<feature type="compositionally biased region" description="Polar residues" evidence="2">
    <location>
        <begin position="196"/>
        <end position="206"/>
    </location>
</feature>
<sequence length="308" mass="35317">MSGLSGVVRSDLELSDEILSVIPTDPFEQLKLAKKITSMAIASTVYTLEAEVVELRQKLQEMEMCTHELESKAYRYERDFREADSRLEIVLHDNMNLTKERDSLVTTVTNLNREMAKFETFKRKLVQSLSNDDEIAPPQTDSVDIKTYDQSVPVSYPDKDQRTRFHHSYNESVDKTHHPVEEVPIYTGPKFSVSPWLTPQTNSTVGSPKARTSGWYPSTSSQRSSAANSPPRGLPLQAPRIDGKEFFRQVRSRLSYEQFKAFLATIKELNAQRQTREETLRKADEIFGTENKDLYMSLQRLLNNNNKS</sequence>